<dbReference type="Gene3D" id="4.10.280.10">
    <property type="entry name" value="Helix-loop-helix DNA-binding domain"/>
    <property type="match status" value="1"/>
</dbReference>
<keyword evidence="3" id="KW-0804">Transcription</keyword>
<feature type="compositionally biased region" description="Low complexity" evidence="4">
    <location>
        <begin position="22"/>
        <end position="49"/>
    </location>
</feature>
<evidence type="ECO:0000256" key="1">
    <source>
        <dbReference type="ARBA" id="ARBA00005510"/>
    </source>
</evidence>
<protein>
    <recommendedName>
        <fullName evidence="5">BHLH domain-containing protein</fullName>
    </recommendedName>
</protein>
<proteinExistence type="inferred from homology"/>
<evidence type="ECO:0000256" key="3">
    <source>
        <dbReference type="ARBA" id="ARBA00023163"/>
    </source>
</evidence>
<evidence type="ECO:0000256" key="2">
    <source>
        <dbReference type="ARBA" id="ARBA00023015"/>
    </source>
</evidence>
<feature type="region of interest" description="Disordered" evidence="4">
    <location>
        <begin position="237"/>
        <end position="269"/>
    </location>
</feature>
<comment type="similarity">
    <text evidence="1">Belongs to the bHLH protein family.</text>
</comment>
<dbReference type="SUPFAM" id="SSF47459">
    <property type="entry name" value="HLH, helix-loop-helix DNA-binding domain"/>
    <property type="match status" value="1"/>
</dbReference>
<dbReference type="InterPro" id="IPR011598">
    <property type="entry name" value="bHLH_dom"/>
</dbReference>
<dbReference type="InterPro" id="IPR036638">
    <property type="entry name" value="HLH_DNA-bd_sf"/>
</dbReference>
<keyword evidence="7" id="KW-1185">Reference proteome</keyword>
<dbReference type="Pfam" id="PF00010">
    <property type="entry name" value="HLH"/>
    <property type="match status" value="1"/>
</dbReference>
<name>A0AAV5FMW1_ELECO</name>
<sequence length="369" mass="40416">MLMNTEEHAGYAEAVQTSSSSTFGSFSASLDENSSLTLPGSTTTTTNSSHQPVVEVSSLQIPLSPIAFDDGHHGLFFGNDLDTVVNLDDHMTQEPHQEQAQSKNAHEFGGAFKKYVQHLSPRKKPNKPGASGQRAIKDAMSALERMHRARLAQWQSLQMDMAAAPPSVGSNSNNQIQHVLSERKRREKLNNSFKALRTVLPPGTKKDRASTLIRARDYVITLESRVSELEEKNRMLVESPLHSDNGSEQDDYSSGEQTEVDITDKTSAEETSQEFRLKIVVGSGRSTMDAVVAILQCAKEIGDLRLVAMDTGSSSGSSGLPHEKDVQLATSSSCDNSLLKESAIKTFKEAMKSRDDSDDLDFYDCSVEM</sequence>
<gene>
    <name evidence="6" type="primary">gb24622</name>
    <name evidence="6" type="ORF">PR202_gb24622</name>
</gene>
<keyword evidence="2" id="KW-0805">Transcription regulation</keyword>
<comment type="caution">
    <text evidence="6">The sequence shown here is derived from an EMBL/GenBank/DDBJ whole genome shotgun (WGS) entry which is preliminary data.</text>
</comment>
<evidence type="ECO:0000313" key="6">
    <source>
        <dbReference type="EMBL" id="GJN35815.1"/>
    </source>
</evidence>
<dbReference type="InterPro" id="IPR055477">
    <property type="entry name" value="DUF7049"/>
</dbReference>
<feature type="domain" description="BHLH" evidence="5">
    <location>
        <begin position="173"/>
        <end position="222"/>
    </location>
</feature>
<dbReference type="Proteomes" id="UP001054889">
    <property type="component" value="Unassembled WGS sequence"/>
</dbReference>
<dbReference type="PANTHER" id="PTHR46665">
    <property type="entry name" value="TRANSCRIPTION FACTOR BHLH041-RELATED-RELATED"/>
    <property type="match status" value="1"/>
</dbReference>
<evidence type="ECO:0000259" key="5">
    <source>
        <dbReference type="PROSITE" id="PS50888"/>
    </source>
</evidence>
<dbReference type="Pfam" id="PF23132">
    <property type="entry name" value="DUF7049"/>
    <property type="match status" value="1"/>
</dbReference>
<dbReference type="PROSITE" id="PS50888">
    <property type="entry name" value="BHLH"/>
    <property type="match status" value="1"/>
</dbReference>
<dbReference type="SMART" id="SM00353">
    <property type="entry name" value="HLH"/>
    <property type="match status" value="1"/>
</dbReference>
<evidence type="ECO:0000313" key="7">
    <source>
        <dbReference type="Proteomes" id="UP001054889"/>
    </source>
</evidence>
<organism evidence="6 7">
    <name type="scientific">Eleusine coracana subsp. coracana</name>
    <dbReference type="NCBI Taxonomy" id="191504"/>
    <lineage>
        <taxon>Eukaryota</taxon>
        <taxon>Viridiplantae</taxon>
        <taxon>Streptophyta</taxon>
        <taxon>Embryophyta</taxon>
        <taxon>Tracheophyta</taxon>
        <taxon>Spermatophyta</taxon>
        <taxon>Magnoliopsida</taxon>
        <taxon>Liliopsida</taxon>
        <taxon>Poales</taxon>
        <taxon>Poaceae</taxon>
        <taxon>PACMAD clade</taxon>
        <taxon>Chloridoideae</taxon>
        <taxon>Cynodonteae</taxon>
        <taxon>Eleusininae</taxon>
        <taxon>Eleusine</taxon>
    </lineage>
</organism>
<feature type="compositionally biased region" description="Acidic residues" evidence="4">
    <location>
        <begin position="247"/>
        <end position="261"/>
    </location>
</feature>
<dbReference type="InterPro" id="IPR044658">
    <property type="entry name" value="bHLH92/bHLH041-like"/>
</dbReference>
<dbReference type="InterPro" id="IPR045239">
    <property type="entry name" value="bHLH95_bHLH"/>
</dbReference>
<evidence type="ECO:0000256" key="4">
    <source>
        <dbReference type="SAM" id="MobiDB-lite"/>
    </source>
</evidence>
<dbReference type="EMBL" id="BQKI01000088">
    <property type="protein sequence ID" value="GJN35815.1"/>
    <property type="molecule type" value="Genomic_DNA"/>
</dbReference>
<dbReference type="CDD" id="cd11393">
    <property type="entry name" value="bHLH_AtbHLH_like"/>
    <property type="match status" value="1"/>
</dbReference>
<dbReference type="GO" id="GO:0046983">
    <property type="term" value="F:protein dimerization activity"/>
    <property type="evidence" value="ECO:0007669"/>
    <property type="project" value="InterPro"/>
</dbReference>
<dbReference type="AlphaFoldDB" id="A0AAV5FMW1"/>
<reference evidence="6" key="1">
    <citation type="journal article" date="2018" name="DNA Res.">
        <title>Multiple hybrid de novo genome assembly of finger millet, an orphan allotetraploid crop.</title>
        <authorList>
            <person name="Hatakeyama M."/>
            <person name="Aluri S."/>
            <person name="Balachadran M.T."/>
            <person name="Sivarajan S.R."/>
            <person name="Patrignani A."/>
            <person name="Gruter S."/>
            <person name="Poveda L."/>
            <person name="Shimizu-Inatsugi R."/>
            <person name="Baeten J."/>
            <person name="Francoijs K.J."/>
            <person name="Nataraja K.N."/>
            <person name="Reddy Y.A.N."/>
            <person name="Phadnis S."/>
            <person name="Ravikumar R.L."/>
            <person name="Schlapbach R."/>
            <person name="Sreeman S.M."/>
            <person name="Shimizu K.K."/>
        </authorList>
    </citation>
    <scope>NUCLEOTIDE SEQUENCE</scope>
</reference>
<feature type="region of interest" description="Disordered" evidence="4">
    <location>
        <begin position="22"/>
        <end position="52"/>
    </location>
</feature>
<dbReference type="PANTHER" id="PTHR46665:SF8">
    <property type="entry name" value="BHLH DOMAIN-CONTAINING PROTEIN"/>
    <property type="match status" value="1"/>
</dbReference>
<reference evidence="6" key="2">
    <citation type="submission" date="2021-12" db="EMBL/GenBank/DDBJ databases">
        <title>Resequencing data analysis of finger millet.</title>
        <authorList>
            <person name="Hatakeyama M."/>
            <person name="Aluri S."/>
            <person name="Balachadran M.T."/>
            <person name="Sivarajan S.R."/>
            <person name="Poveda L."/>
            <person name="Shimizu-Inatsugi R."/>
            <person name="Schlapbach R."/>
            <person name="Sreeman S.M."/>
            <person name="Shimizu K.K."/>
        </authorList>
    </citation>
    <scope>NUCLEOTIDE SEQUENCE</scope>
</reference>
<accession>A0AAV5FMW1</accession>